<reference evidence="1" key="1">
    <citation type="submission" date="2023-09" db="EMBL/GenBank/DDBJ databases">
        <title>Vallitalea sediminicola and Vallitalea maricola sp. nov., anaerobic bacteria isolated from marine sediment.</title>
        <authorList>
            <person name="Hirano S."/>
            <person name="Maeda A."/>
            <person name="Terahara T."/>
            <person name="Mori K."/>
            <person name="Hamada M."/>
            <person name="Matsumoto R."/>
            <person name="Kobayashi T."/>
        </authorList>
    </citation>
    <scope>NUCLEOTIDE SEQUENCE</scope>
    <source>
        <strain evidence="1">AN17-2</strain>
    </source>
</reference>
<name>A0ACB5UJG1_9FIRM</name>
<dbReference type="Proteomes" id="UP001374599">
    <property type="component" value="Unassembled WGS sequence"/>
</dbReference>
<dbReference type="EMBL" id="BTPU01000028">
    <property type="protein sequence ID" value="GMQ62690.1"/>
    <property type="molecule type" value="Genomic_DNA"/>
</dbReference>
<protein>
    <submittedName>
        <fullName evidence="1">BadF/BadG/BcrA/BcrD ATPase family protein</fullName>
    </submittedName>
</protein>
<keyword evidence="2" id="KW-1185">Reference proteome</keyword>
<evidence type="ECO:0000313" key="2">
    <source>
        <dbReference type="Proteomes" id="UP001374599"/>
    </source>
</evidence>
<organism evidence="1 2">
    <name type="scientific">Vallitalea maricola</name>
    <dbReference type="NCBI Taxonomy" id="3074433"/>
    <lineage>
        <taxon>Bacteria</taxon>
        <taxon>Bacillati</taxon>
        <taxon>Bacillota</taxon>
        <taxon>Clostridia</taxon>
        <taxon>Lachnospirales</taxon>
        <taxon>Vallitaleaceae</taxon>
        <taxon>Vallitalea</taxon>
    </lineage>
</organism>
<gene>
    <name evidence="1" type="ORF">AN2V17_19220</name>
</gene>
<proteinExistence type="predicted"/>
<accession>A0ACB5UJG1</accession>
<evidence type="ECO:0000313" key="1">
    <source>
        <dbReference type="EMBL" id="GMQ62690.1"/>
    </source>
</evidence>
<comment type="caution">
    <text evidence="1">The sequence shown here is derived from an EMBL/GenBank/DDBJ whole genome shotgun (WGS) entry which is preliminary data.</text>
</comment>
<sequence length="308" mass="34373">MAYILSVDGGGSKTCLCIYNSINNKKIYTTIGSSNYKNIGLKLAKKKIKEGINKIIDEGKIDLKQIEAAVFGFSGNDTEDDQKKLENIIGELEIKNTYVCNDAEIALRTYTLDPGIVIISGTGSIAYGIDGCNNEMRVGGWGCQISDLGSGYWISRQILEKLVLYCEDLYSFDYIFSLIKEHLQISEYRKIPSYLSNTINSPKDIAAMTKLIVTNMNNSMLAQRVVEQAVDYLVKLVEKIYIQLSLSKEKKCSIVMSGSVVTNPIISELFIKEIRRKITYQNISFIVAQKKPVDGGINIGIDLLRKGR</sequence>